<proteinExistence type="predicted"/>
<keyword evidence="2" id="KW-1185">Reference proteome</keyword>
<dbReference type="Proteomes" id="UP000326950">
    <property type="component" value="Unassembled WGS sequence"/>
</dbReference>
<sequence>MPPPGKERESDGDFHLRLSHDSNSLACKKQIHSRNNFFTCFKYWQIRSSKNTCRFGMPRDLVPTSNVDEYGFIHLARNHTWKNPWNPAIASCIRSNQDISWIPTVSKPLSLIYYITNYTTKDDVSSWQIVAKAALLKQPIDKAKVADPPTATDLRLRGKGMDNFALRCFNSLSHDREISGVQVTSTLLQLPTYYTINYNFIWVNLW</sequence>
<organism evidence="1 2">
    <name type="scientific">Aspergillus tamarii</name>
    <dbReference type="NCBI Taxonomy" id="41984"/>
    <lineage>
        <taxon>Eukaryota</taxon>
        <taxon>Fungi</taxon>
        <taxon>Dikarya</taxon>
        <taxon>Ascomycota</taxon>
        <taxon>Pezizomycotina</taxon>
        <taxon>Eurotiomycetes</taxon>
        <taxon>Eurotiomycetidae</taxon>
        <taxon>Eurotiales</taxon>
        <taxon>Aspergillaceae</taxon>
        <taxon>Aspergillus</taxon>
        <taxon>Aspergillus subgen. Circumdati</taxon>
    </lineage>
</organism>
<dbReference type="OrthoDB" id="4510089at2759"/>
<gene>
    <name evidence="1" type="ORF">BDV40DRAFT_306572</name>
</gene>
<dbReference type="AlphaFoldDB" id="A0A5N6UBF0"/>
<name>A0A5N6UBF0_ASPTM</name>
<dbReference type="EMBL" id="ML738792">
    <property type="protein sequence ID" value="KAE8155906.1"/>
    <property type="molecule type" value="Genomic_DNA"/>
</dbReference>
<evidence type="ECO:0000313" key="2">
    <source>
        <dbReference type="Proteomes" id="UP000326950"/>
    </source>
</evidence>
<accession>A0A5N6UBF0</accession>
<evidence type="ECO:0000313" key="1">
    <source>
        <dbReference type="EMBL" id="KAE8155906.1"/>
    </source>
</evidence>
<reference evidence="1 2" key="1">
    <citation type="submission" date="2019-04" db="EMBL/GenBank/DDBJ databases">
        <title>Friends and foes A comparative genomics study of 23 Aspergillus species from section Flavi.</title>
        <authorList>
            <consortium name="DOE Joint Genome Institute"/>
            <person name="Kjaerbolling I."/>
            <person name="Vesth T."/>
            <person name="Frisvad J.C."/>
            <person name="Nybo J.L."/>
            <person name="Theobald S."/>
            <person name="Kildgaard S."/>
            <person name="Isbrandt T."/>
            <person name="Kuo A."/>
            <person name="Sato A."/>
            <person name="Lyhne E.K."/>
            <person name="Kogle M.E."/>
            <person name="Wiebenga A."/>
            <person name="Kun R.S."/>
            <person name="Lubbers R.J."/>
            <person name="Makela M.R."/>
            <person name="Barry K."/>
            <person name="Chovatia M."/>
            <person name="Clum A."/>
            <person name="Daum C."/>
            <person name="Haridas S."/>
            <person name="He G."/>
            <person name="LaButti K."/>
            <person name="Lipzen A."/>
            <person name="Mondo S."/>
            <person name="Riley R."/>
            <person name="Salamov A."/>
            <person name="Simmons B.A."/>
            <person name="Magnuson J.K."/>
            <person name="Henrissat B."/>
            <person name="Mortensen U.H."/>
            <person name="Larsen T.O."/>
            <person name="Devries R.P."/>
            <person name="Grigoriev I.V."/>
            <person name="Machida M."/>
            <person name="Baker S.E."/>
            <person name="Andersen M.R."/>
        </authorList>
    </citation>
    <scope>NUCLEOTIDE SEQUENCE [LARGE SCALE GENOMIC DNA]</scope>
    <source>
        <strain evidence="1 2">CBS 117626</strain>
    </source>
</reference>
<protein>
    <submittedName>
        <fullName evidence="1">Uncharacterized protein</fullName>
    </submittedName>
</protein>